<reference evidence="3" key="1">
    <citation type="submission" date="2005-09" db="EMBL/GenBank/DDBJ databases">
        <authorList>
            <person name="Mural R.J."/>
            <person name="Li P.W."/>
            <person name="Adams M.D."/>
            <person name="Amanatides P.G."/>
            <person name="Baden-Tillson H."/>
            <person name="Barnstead M."/>
            <person name="Chin S.H."/>
            <person name="Dew I."/>
            <person name="Evans C.A."/>
            <person name="Ferriera S."/>
            <person name="Flanigan M."/>
            <person name="Fosler C."/>
            <person name="Glodek A."/>
            <person name="Gu Z."/>
            <person name="Holt R.A."/>
            <person name="Jennings D."/>
            <person name="Kraft C.L."/>
            <person name="Lu F."/>
            <person name="Nguyen T."/>
            <person name="Nusskern D.R."/>
            <person name="Pfannkoch C.M."/>
            <person name="Sitter C."/>
            <person name="Sutton G.G."/>
            <person name="Venter J.C."/>
            <person name="Wang Z."/>
            <person name="Woodage T."/>
            <person name="Zheng X.H."/>
            <person name="Zhong F."/>
        </authorList>
    </citation>
    <scope>NUCLEOTIDE SEQUENCE [LARGE SCALE GENOMIC DNA]</scope>
    <source>
        <strain>BN</strain>
        <strain evidence="3">Sprague-Dawley</strain>
    </source>
</reference>
<keyword evidence="1" id="KW-1133">Transmembrane helix</keyword>
<sequence>MNSGQGSWWPWLERAQSSENKTSRCWETPNELNLNQAPFVGIFAFKLSGTSFVVVMQWRKLRKRLVYGLSPEN</sequence>
<dbReference type="AlphaFoldDB" id="A6IE47"/>
<protein>
    <submittedName>
        <fullName evidence="2">RCG27934</fullName>
    </submittedName>
</protein>
<organism evidence="2 3">
    <name type="scientific">Rattus norvegicus</name>
    <name type="common">Rat</name>
    <dbReference type="NCBI Taxonomy" id="10116"/>
    <lineage>
        <taxon>Eukaryota</taxon>
        <taxon>Metazoa</taxon>
        <taxon>Chordata</taxon>
        <taxon>Craniata</taxon>
        <taxon>Vertebrata</taxon>
        <taxon>Euteleostomi</taxon>
        <taxon>Mammalia</taxon>
        <taxon>Eutheria</taxon>
        <taxon>Euarchontoglires</taxon>
        <taxon>Glires</taxon>
        <taxon>Rodentia</taxon>
        <taxon>Myomorpha</taxon>
        <taxon>Muroidea</taxon>
        <taxon>Muridae</taxon>
        <taxon>Murinae</taxon>
        <taxon>Rattus</taxon>
    </lineage>
</organism>
<keyword evidence="1" id="KW-0472">Membrane</keyword>
<evidence type="ECO:0000313" key="3">
    <source>
        <dbReference type="Proteomes" id="UP000234681"/>
    </source>
</evidence>
<keyword evidence="1" id="KW-0812">Transmembrane</keyword>
<feature type="transmembrane region" description="Helical" evidence="1">
    <location>
        <begin position="36"/>
        <end position="55"/>
    </location>
</feature>
<name>A6IE47_RAT</name>
<dbReference type="Proteomes" id="UP000234681">
    <property type="component" value="Chromosome 4"/>
</dbReference>
<accession>A6IE47</accession>
<evidence type="ECO:0000256" key="1">
    <source>
        <dbReference type="SAM" id="Phobius"/>
    </source>
</evidence>
<dbReference type="EMBL" id="CH473959">
    <property type="protein sequence ID" value="EDM15134.1"/>
    <property type="molecule type" value="Genomic_DNA"/>
</dbReference>
<evidence type="ECO:0000313" key="2">
    <source>
        <dbReference type="EMBL" id="EDM15134.1"/>
    </source>
</evidence>
<proteinExistence type="predicted"/>
<gene>
    <name evidence="2" type="ORF">rCG_27934</name>
</gene>